<protein>
    <submittedName>
        <fullName evidence="7">Putative ethanolamine phosphotransferase</fullName>
    </submittedName>
</protein>
<evidence type="ECO:0000256" key="6">
    <source>
        <dbReference type="SAM" id="Phobius"/>
    </source>
</evidence>
<keyword evidence="6" id="KW-0812">Transmembrane</keyword>
<feature type="transmembrane region" description="Helical" evidence="6">
    <location>
        <begin position="52"/>
        <end position="71"/>
    </location>
</feature>
<reference evidence="7 8" key="1">
    <citation type="journal article" date="2015" name="PLoS Pathog.">
        <title>Leptomonas seymouri: Adaptations to the Dixenous Life Cycle Analyzed by Genome Sequencing, Transcriptome Profiling and Co-infection with Leishmania donovani.</title>
        <authorList>
            <person name="Kraeva N."/>
            <person name="Butenko A."/>
            <person name="Hlavacova J."/>
            <person name="Kostygov A."/>
            <person name="Myskova J."/>
            <person name="Grybchuk D."/>
            <person name="Lestinova T."/>
            <person name="Votypka J."/>
            <person name="Volf P."/>
            <person name="Opperdoes F."/>
            <person name="Flegontov P."/>
            <person name="Lukes J."/>
            <person name="Yurchenko V."/>
        </authorList>
    </citation>
    <scope>NUCLEOTIDE SEQUENCE [LARGE SCALE GENOMIC DNA]</scope>
    <source>
        <strain evidence="7 8">ATCC 30220</strain>
    </source>
</reference>
<dbReference type="EMBL" id="LJSK01000013">
    <property type="protein sequence ID" value="KPI89977.1"/>
    <property type="molecule type" value="Genomic_DNA"/>
</dbReference>
<comment type="similarity">
    <text evidence="2 5">Belongs to the CDP-alcohol phosphatidyltransferase class-I family.</text>
</comment>
<dbReference type="InterPro" id="IPR043130">
    <property type="entry name" value="CDP-OH_PTrfase_TM_dom"/>
</dbReference>
<gene>
    <name evidence="7" type="ORF">ABL78_0945</name>
</gene>
<dbReference type="PANTHER" id="PTHR10414">
    <property type="entry name" value="ETHANOLAMINEPHOSPHOTRANSFERASE"/>
    <property type="match status" value="1"/>
</dbReference>
<dbReference type="GO" id="GO:0016020">
    <property type="term" value="C:membrane"/>
    <property type="evidence" value="ECO:0007669"/>
    <property type="project" value="UniProtKB-SubCell"/>
</dbReference>
<dbReference type="GO" id="GO:0016780">
    <property type="term" value="F:phosphotransferase activity, for other substituted phosphate groups"/>
    <property type="evidence" value="ECO:0007669"/>
    <property type="project" value="InterPro"/>
</dbReference>
<dbReference type="OMA" id="CVADNTD"/>
<sequence length="435" mass="47451">MVSVIQCLYSPVAPPGTPIVPAEPSILAERLFFPFYDRIVKLFPKWWEPNKVTLTGILFTLSASLLLLSSMPAGSKFQPGEVVVLPASLTVEDPTLSRVPPLDPTQIQPVFRFFTPSSLLTVCGVLNLLYCIADNTDGRLARRDKKTSVIGEYLDHGLDCVTSLLSASCAFALLGSLTNMTISVCLIAFVTVMSHTLHYETNVFIWGNRIASVDEAMIFFGVCMWIPLLLPSASTAVVPEGLLTAALGTGSHWVATLRHLRYIECVYVFYSLAQAQTIVSVVARRLRMLCRIHVIFSVLNSFMFLKLMSKHSAYLESLPATQTSVLGYTLGPFTYPAVWIIAHACTSSTIVHIPIMAKCAHLPHAEPRPLLGVMLVWCLFAFSPVAGAVTSVVVHVVQLLTNIECIERAAAHQKAKVIQTLPRVAQKAKGAAISG</sequence>
<dbReference type="GO" id="GO:0008654">
    <property type="term" value="P:phospholipid biosynthetic process"/>
    <property type="evidence" value="ECO:0007669"/>
    <property type="project" value="InterPro"/>
</dbReference>
<keyword evidence="8" id="KW-1185">Reference proteome</keyword>
<dbReference type="Pfam" id="PF01066">
    <property type="entry name" value="CDP-OH_P_transf"/>
    <property type="match status" value="1"/>
</dbReference>
<dbReference type="PANTHER" id="PTHR10414:SF68">
    <property type="entry name" value="ETHANOLAMINE PHOSPHOTRANSFERASE"/>
    <property type="match status" value="1"/>
</dbReference>
<evidence type="ECO:0000256" key="4">
    <source>
        <dbReference type="ARBA" id="ARBA00023136"/>
    </source>
</evidence>
<dbReference type="InterPro" id="IPR000462">
    <property type="entry name" value="CDP-OH_P_trans"/>
</dbReference>
<dbReference type="Proteomes" id="UP000038009">
    <property type="component" value="Unassembled WGS sequence"/>
</dbReference>
<dbReference type="PROSITE" id="PS00379">
    <property type="entry name" value="CDP_ALCOHOL_P_TRANSF"/>
    <property type="match status" value="1"/>
</dbReference>
<evidence type="ECO:0000256" key="2">
    <source>
        <dbReference type="ARBA" id="ARBA00010441"/>
    </source>
</evidence>
<accession>A0A0N0P8V7</accession>
<dbReference type="OrthoDB" id="196717at2759"/>
<organism evidence="7 8">
    <name type="scientific">Leptomonas seymouri</name>
    <dbReference type="NCBI Taxonomy" id="5684"/>
    <lineage>
        <taxon>Eukaryota</taxon>
        <taxon>Discoba</taxon>
        <taxon>Euglenozoa</taxon>
        <taxon>Kinetoplastea</taxon>
        <taxon>Metakinetoplastina</taxon>
        <taxon>Trypanosomatida</taxon>
        <taxon>Trypanosomatidae</taxon>
        <taxon>Leishmaniinae</taxon>
        <taxon>Leptomonas</taxon>
    </lineage>
</organism>
<dbReference type="VEuPathDB" id="TriTrypDB:Lsey_0013_0420"/>
<feature type="transmembrane region" description="Helical" evidence="6">
    <location>
        <begin position="289"/>
        <end position="308"/>
    </location>
</feature>
<evidence type="ECO:0000313" key="7">
    <source>
        <dbReference type="EMBL" id="KPI89977.1"/>
    </source>
</evidence>
<dbReference type="InterPro" id="IPR014472">
    <property type="entry name" value="CHOPT"/>
</dbReference>
<comment type="subcellular location">
    <subcellularLocation>
        <location evidence="1">Membrane</location>
    </subcellularLocation>
</comment>
<feature type="transmembrane region" description="Helical" evidence="6">
    <location>
        <begin position="110"/>
        <end position="132"/>
    </location>
</feature>
<feature type="transmembrane region" description="Helical" evidence="6">
    <location>
        <begin position="180"/>
        <end position="197"/>
    </location>
</feature>
<evidence type="ECO:0000256" key="5">
    <source>
        <dbReference type="RuleBase" id="RU003750"/>
    </source>
</evidence>
<dbReference type="InterPro" id="IPR048254">
    <property type="entry name" value="CDP_ALCOHOL_P_TRANSF_CS"/>
</dbReference>
<proteinExistence type="inferred from homology"/>
<evidence type="ECO:0000256" key="3">
    <source>
        <dbReference type="ARBA" id="ARBA00022679"/>
    </source>
</evidence>
<keyword evidence="4 6" id="KW-0472">Membrane</keyword>
<feature type="transmembrane region" description="Helical" evidence="6">
    <location>
        <begin position="337"/>
        <end position="357"/>
    </location>
</feature>
<evidence type="ECO:0000256" key="1">
    <source>
        <dbReference type="ARBA" id="ARBA00004370"/>
    </source>
</evidence>
<dbReference type="AlphaFoldDB" id="A0A0N0P8V7"/>
<comment type="caution">
    <text evidence="7">The sequence shown here is derived from an EMBL/GenBank/DDBJ whole genome shotgun (WGS) entry which is preliminary data.</text>
</comment>
<dbReference type="Gene3D" id="1.20.120.1760">
    <property type="match status" value="1"/>
</dbReference>
<evidence type="ECO:0000313" key="8">
    <source>
        <dbReference type="Proteomes" id="UP000038009"/>
    </source>
</evidence>
<feature type="transmembrane region" description="Helical" evidence="6">
    <location>
        <begin position="369"/>
        <end position="397"/>
    </location>
</feature>
<name>A0A0N0P8V7_LEPSE</name>
<keyword evidence="6" id="KW-1133">Transmembrane helix</keyword>
<keyword evidence="3 5" id="KW-0808">Transferase</keyword>
<feature type="transmembrane region" description="Helical" evidence="6">
    <location>
        <begin position="218"/>
        <end position="239"/>
    </location>
</feature>